<sequence length="106" mass="13033">KIKKVKLSVFFNKKMNFFVKKWHFSGSIKFNENSTPHPWNWKVKKWLNLTHFLALKLTEKKLKKIWFFRSFFTQRQNAPLFPLKKWSILSYELLQISCSVMFYFYG</sequence>
<dbReference type="Proteomes" id="UP000291072">
    <property type="component" value="Unassembled WGS sequence"/>
</dbReference>
<protein>
    <submittedName>
        <fullName evidence="1">Uncharacterized protein</fullName>
    </submittedName>
</protein>
<reference evidence="1 2" key="1">
    <citation type="submission" date="2018-02" db="EMBL/GenBank/DDBJ databases">
        <title>Mycoplasma marinum and Mycoplasma todarodis sp. nov., moderately halophilic and psychrotolerant mycoplasmas isolated from cephalopods.</title>
        <authorList>
            <person name="Viver T."/>
        </authorList>
    </citation>
    <scope>NUCLEOTIDE SEQUENCE [LARGE SCALE GENOMIC DNA]</scope>
    <source>
        <strain evidence="1 2">5H</strain>
    </source>
</reference>
<proteinExistence type="predicted"/>
<gene>
    <name evidence="1" type="ORF">C4B25_04795</name>
</gene>
<keyword evidence="2" id="KW-1185">Reference proteome</keyword>
<dbReference type="AlphaFoldDB" id="A0A4R0XMV2"/>
<comment type="caution">
    <text evidence="1">The sequence shown here is derived from an EMBL/GenBank/DDBJ whole genome shotgun (WGS) entry which is preliminary data.</text>
</comment>
<accession>A0A4R0XMV2</accession>
<evidence type="ECO:0000313" key="1">
    <source>
        <dbReference type="EMBL" id="TCG10275.1"/>
    </source>
</evidence>
<dbReference type="EMBL" id="PSZP01000084">
    <property type="protein sequence ID" value="TCG10275.1"/>
    <property type="molecule type" value="Genomic_DNA"/>
</dbReference>
<name>A0A4R0XMV2_9MOLU</name>
<organism evidence="1 2">
    <name type="scientific">Mycoplasma todarodis</name>
    <dbReference type="NCBI Taxonomy" id="1937191"/>
    <lineage>
        <taxon>Bacteria</taxon>
        <taxon>Bacillati</taxon>
        <taxon>Mycoplasmatota</taxon>
        <taxon>Mollicutes</taxon>
        <taxon>Mycoplasmataceae</taxon>
        <taxon>Mycoplasma</taxon>
    </lineage>
</organism>
<feature type="non-terminal residue" evidence="1">
    <location>
        <position position="1"/>
    </location>
</feature>
<evidence type="ECO:0000313" key="2">
    <source>
        <dbReference type="Proteomes" id="UP000291072"/>
    </source>
</evidence>